<comment type="caution">
    <text evidence="1">The sequence shown here is derived from an EMBL/GenBank/DDBJ whole genome shotgun (WGS) entry which is preliminary data.</text>
</comment>
<protein>
    <submittedName>
        <fullName evidence="1">Uncharacterized protein</fullName>
    </submittedName>
</protein>
<gene>
    <name evidence="1" type="ORF">QFC22_001733</name>
</gene>
<dbReference type="Proteomes" id="UP001243375">
    <property type="component" value="Unassembled WGS sequence"/>
</dbReference>
<proteinExistence type="predicted"/>
<evidence type="ECO:0000313" key="1">
    <source>
        <dbReference type="EMBL" id="KAJ9122312.1"/>
    </source>
</evidence>
<name>A0ACC2XHW4_9TREE</name>
<sequence length="254" mass="29808">MSIKAASLLSTRAPGPLQAFIDGYPYQRSSPNQNYNLEFYMGNRKCQPDNMTLDQMRRKLNSDMEECEYNHGWVQWLYPIRAQGVNPSAQPLQPHEINSLLDQAKIQDSLLDSYRIWLKFLGIRLVSPETGLLGRSPSGFEARTRNFRQNSHNLLRISRVMQWLSEFKMERHSESFLLFLLAERKAYGWTISSSGRTSAFADSVMRYYMWCYRDDDRRARVRSILERILEHDLSSSKDACWTVEEYQAHMNMPE</sequence>
<dbReference type="EMBL" id="JASBWU010000004">
    <property type="protein sequence ID" value="KAJ9122312.1"/>
    <property type="molecule type" value="Genomic_DNA"/>
</dbReference>
<accession>A0ACC2XHW4</accession>
<organism evidence="1 2">
    <name type="scientific">Naganishia vaughanmartiniae</name>
    <dbReference type="NCBI Taxonomy" id="1424756"/>
    <lineage>
        <taxon>Eukaryota</taxon>
        <taxon>Fungi</taxon>
        <taxon>Dikarya</taxon>
        <taxon>Basidiomycota</taxon>
        <taxon>Agaricomycotina</taxon>
        <taxon>Tremellomycetes</taxon>
        <taxon>Filobasidiales</taxon>
        <taxon>Filobasidiaceae</taxon>
        <taxon>Naganishia</taxon>
    </lineage>
</organism>
<reference evidence="1" key="1">
    <citation type="submission" date="2023-04" db="EMBL/GenBank/DDBJ databases">
        <title>Draft Genome sequencing of Naganishia species isolated from polar environments using Oxford Nanopore Technology.</title>
        <authorList>
            <person name="Leo P."/>
            <person name="Venkateswaran K."/>
        </authorList>
    </citation>
    <scope>NUCLEOTIDE SEQUENCE</scope>
    <source>
        <strain evidence="1">MNA-CCFEE 5425</strain>
    </source>
</reference>
<keyword evidence="2" id="KW-1185">Reference proteome</keyword>
<evidence type="ECO:0000313" key="2">
    <source>
        <dbReference type="Proteomes" id="UP001243375"/>
    </source>
</evidence>